<evidence type="ECO:0000256" key="14">
    <source>
        <dbReference type="SAM" id="SignalP"/>
    </source>
</evidence>
<dbReference type="PROSITE" id="PS51257">
    <property type="entry name" value="PROKAR_LIPOPROTEIN"/>
    <property type="match status" value="1"/>
</dbReference>
<keyword evidence="9 13" id="KW-0564">Palmitate</keyword>
<comment type="similarity">
    <text evidence="2 13">Belongs to the LolB family.</text>
</comment>
<dbReference type="Pfam" id="PF03550">
    <property type="entry name" value="LolB"/>
    <property type="match status" value="1"/>
</dbReference>
<dbReference type="STRING" id="988801.SAMN05216522_103227"/>
<dbReference type="Proteomes" id="UP000242515">
    <property type="component" value="Unassembled WGS sequence"/>
</dbReference>
<feature type="signal peptide" evidence="14">
    <location>
        <begin position="1"/>
        <end position="27"/>
    </location>
</feature>
<gene>
    <name evidence="13" type="primary">lolB</name>
    <name evidence="15" type="ORF">SAMN05216522_103227</name>
</gene>
<evidence type="ECO:0000256" key="13">
    <source>
        <dbReference type="HAMAP-Rule" id="MF_00233"/>
    </source>
</evidence>
<comment type="function">
    <text evidence="13">Plays a critical role in the incorporation of lipoproteins in the outer membrane after they are released by the LolA protein.</text>
</comment>
<dbReference type="RefSeq" id="WP_092674015.1">
    <property type="nucleotide sequence ID" value="NZ_FOGC01000003.1"/>
</dbReference>
<evidence type="ECO:0000256" key="2">
    <source>
        <dbReference type="ARBA" id="ARBA00009696"/>
    </source>
</evidence>
<dbReference type="HAMAP" id="MF_00233">
    <property type="entry name" value="LolB"/>
    <property type="match status" value="1"/>
</dbReference>
<keyword evidence="7 13" id="KW-0653">Protein transport</keyword>
<keyword evidence="12 13" id="KW-0449">Lipoprotein</keyword>
<evidence type="ECO:0000256" key="10">
    <source>
        <dbReference type="ARBA" id="ARBA00023186"/>
    </source>
</evidence>
<dbReference type="SUPFAM" id="SSF89392">
    <property type="entry name" value="Prokaryotic lipoproteins and lipoprotein localization factors"/>
    <property type="match status" value="1"/>
</dbReference>
<dbReference type="EMBL" id="FOGC01000003">
    <property type="protein sequence ID" value="SEQ49835.1"/>
    <property type="molecule type" value="Genomic_DNA"/>
</dbReference>
<evidence type="ECO:0000256" key="5">
    <source>
        <dbReference type="ARBA" id="ARBA00022448"/>
    </source>
</evidence>
<evidence type="ECO:0000256" key="6">
    <source>
        <dbReference type="ARBA" id="ARBA00022729"/>
    </source>
</evidence>
<evidence type="ECO:0000256" key="9">
    <source>
        <dbReference type="ARBA" id="ARBA00023139"/>
    </source>
</evidence>
<feature type="chain" id="PRO_5017333386" description="Outer-membrane lipoprotein LolB" evidence="14">
    <location>
        <begin position="28"/>
        <end position="209"/>
    </location>
</feature>
<accession>A0A1H9GIC1</accession>
<dbReference type="GO" id="GO:0009279">
    <property type="term" value="C:cell outer membrane"/>
    <property type="evidence" value="ECO:0007669"/>
    <property type="project" value="UniProtKB-SubCell"/>
</dbReference>
<comment type="subunit">
    <text evidence="3 13">Monomer.</text>
</comment>
<evidence type="ECO:0000256" key="7">
    <source>
        <dbReference type="ARBA" id="ARBA00022927"/>
    </source>
</evidence>
<protein>
    <recommendedName>
        <fullName evidence="4 13">Outer-membrane lipoprotein LolB</fullName>
    </recommendedName>
</protein>
<comment type="subcellular location">
    <subcellularLocation>
        <location evidence="1 13">Cell outer membrane</location>
        <topology evidence="1 13">Lipid-anchor</topology>
    </subcellularLocation>
</comment>
<dbReference type="AlphaFoldDB" id="A0A1H9GIC1"/>
<keyword evidence="10 13" id="KW-0143">Chaperone</keyword>
<keyword evidence="8 13" id="KW-0472">Membrane</keyword>
<evidence type="ECO:0000313" key="16">
    <source>
        <dbReference type="Proteomes" id="UP000242515"/>
    </source>
</evidence>
<dbReference type="CDD" id="cd16326">
    <property type="entry name" value="LolB"/>
    <property type="match status" value="1"/>
</dbReference>
<keyword evidence="6 13" id="KW-0732">Signal</keyword>
<keyword evidence="16" id="KW-1185">Reference proteome</keyword>
<evidence type="ECO:0000256" key="3">
    <source>
        <dbReference type="ARBA" id="ARBA00011245"/>
    </source>
</evidence>
<dbReference type="NCBIfam" id="TIGR00548">
    <property type="entry name" value="lolB"/>
    <property type="match status" value="1"/>
</dbReference>
<dbReference type="InterPro" id="IPR004565">
    <property type="entry name" value="OM_lipoprot_LolB"/>
</dbReference>
<evidence type="ECO:0000256" key="11">
    <source>
        <dbReference type="ARBA" id="ARBA00023237"/>
    </source>
</evidence>
<evidence type="ECO:0000256" key="4">
    <source>
        <dbReference type="ARBA" id="ARBA00016202"/>
    </source>
</evidence>
<keyword evidence="11 13" id="KW-0998">Cell outer membrane</keyword>
<dbReference type="InterPro" id="IPR029046">
    <property type="entry name" value="LolA/LolB/LppX"/>
</dbReference>
<name>A0A1H9GIC1_9GAMM</name>
<evidence type="ECO:0000256" key="8">
    <source>
        <dbReference type="ARBA" id="ARBA00023136"/>
    </source>
</evidence>
<evidence type="ECO:0000256" key="1">
    <source>
        <dbReference type="ARBA" id="ARBA00004459"/>
    </source>
</evidence>
<sequence>MRVIPAKRLSVVIPVVTLLLSACVSHQAPQGPGKSPDSVQWKQHQAQVRTVTHFETRGAFAYLSDKQKVYARFNWQQQATDRYRLLLTSPIGSTELQLDQQGNTVQLVDNKGQRYMSHDAQAMITKLTGMQIPLDNLRQWMLGLPGNADHFTLNDNYQLQSADYSQNGVTWHVSISSYNNTVSPALPANVELTTEGQRIKLRMDSWTTQ</sequence>
<dbReference type="GO" id="GO:0044874">
    <property type="term" value="P:lipoprotein localization to outer membrane"/>
    <property type="evidence" value="ECO:0007669"/>
    <property type="project" value="UniProtKB-UniRule"/>
</dbReference>
<evidence type="ECO:0000256" key="12">
    <source>
        <dbReference type="ARBA" id="ARBA00023288"/>
    </source>
</evidence>
<dbReference type="GO" id="GO:0015031">
    <property type="term" value="P:protein transport"/>
    <property type="evidence" value="ECO:0007669"/>
    <property type="project" value="UniProtKB-KW"/>
</dbReference>
<proteinExistence type="inferred from homology"/>
<evidence type="ECO:0000313" key="15">
    <source>
        <dbReference type="EMBL" id="SEQ49835.1"/>
    </source>
</evidence>
<organism evidence="15 16">
    <name type="scientific">Rosenbergiella nectarea</name>
    <dbReference type="NCBI Taxonomy" id="988801"/>
    <lineage>
        <taxon>Bacteria</taxon>
        <taxon>Pseudomonadati</taxon>
        <taxon>Pseudomonadota</taxon>
        <taxon>Gammaproteobacteria</taxon>
        <taxon>Enterobacterales</taxon>
        <taxon>Erwiniaceae</taxon>
        <taxon>Rosenbergiella</taxon>
    </lineage>
</organism>
<reference evidence="16" key="1">
    <citation type="submission" date="2016-10" db="EMBL/GenBank/DDBJ databases">
        <authorList>
            <person name="Varghese N."/>
            <person name="Submissions S."/>
        </authorList>
    </citation>
    <scope>NUCLEOTIDE SEQUENCE [LARGE SCALE GENOMIC DNA]</scope>
    <source>
        <strain evidence="16">8N4</strain>
    </source>
</reference>
<keyword evidence="5 13" id="KW-0813">Transport</keyword>
<dbReference type="Gene3D" id="2.50.20.10">
    <property type="entry name" value="Lipoprotein localisation LolA/LolB/LppX"/>
    <property type="match status" value="1"/>
</dbReference>
<dbReference type="OrthoDB" id="9797618at2"/>